<feature type="domain" description="X8" evidence="2">
    <location>
        <begin position="5"/>
        <end position="62"/>
    </location>
</feature>
<organism evidence="3 5">
    <name type="scientific">Cardamine amara subsp. amara</name>
    <dbReference type="NCBI Taxonomy" id="228776"/>
    <lineage>
        <taxon>Eukaryota</taxon>
        <taxon>Viridiplantae</taxon>
        <taxon>Streptophyta</taxon>
        <taxon>Embryophyta</taxon>
        <taxon>Tracheophyta</taxon>
        <taxon>Spermatophyta</taxon>
        <taxon>Magnoliopsida</taxon>
        <taxon>eudicotyledons</taxon>
        <taxon>Gunneridae</taxon>
        <taxon>Pentapetalae</taxon>
        <taxon>rosids</taxon>
        <taxon>malvids</taxon>
        <taxon>Brassicales</taxon>
        <taxon>Brassicaceae</taxon>
        <taxon>Cardamineae</taxon>
        <taxon>Cardamine</taxon>
    </lineage>
</organism>
<protein>
    <submittedName>
        <fullName evidence="3">Glucan endo-1,3-beta-glucosidase A6</fullName>
    </submittedName>
</protein>
<keyword evidence="1" id="KW-0732">Signal</keyword>
<dbReference type="SMART" id="SM00768">
    <property type="entry name" value="X8"/>
    <property type="match status" value="1"/>
</dbReference>
<reference evidence="3 5" key="1">
    <citation type="submission" date="2024-04" db="EMBL/GenBank/DDBJ databases">
        <title>Genome assembly C_amara_ONT_v2.</title>
        <authorList>
            <person name="Yant L."/>
            <person name="Moore C."/>
            <person name="Slenker M."/>
        </authorList>
    </citation>
    <scope>NUCLEOTIDE SEQUENCE [LARGE SCALE GENOMIC DNA]</scope>
    <source>
        <tissue evidence="3">Leaf</tissue>
    </source>
</reference>
<evidence type="ECO:0000256" key="1">
    <source>
        <dbReference type="ARBA" id="ARBA00022729"/>
    </source>
</evidence>
<evidence type="ECO:0000313" key="3">
    <source>
        <dbReference type="EMBL" id="KAL1218327.1"/>
    </source>
</evidence>
<proteinExistence type="predicted"/>
<evidence type="ECO:0000313" key="5">
    <source>
        <dbReference type="Proteomes" id="UP001558713"/>
    </source>
</evidence>
<dbReference type="InterPro" id="IPR012946">
    <property type="entry name" value="X8"/>
</dbReference>
<dbReference type="Proteomes" id="UP001558713">
    <property type="component" value="Unassembled WGS sequence"/>
</dbReference>
<evidence type="ECO:0000259" key="2">
    <source>
        <dbReference type="SMART" id="SM00768"/>
    </source>
</evidence>
<accession>A0ABD1BM82</accession>
<gene>
    <name evidence="3" type="ORF">V5N11_022871</name>
    <name evidence="4" type="ORF">V5N11_029259</name>
</gene>
<sequence>MKLFGVFNMCGAALAPGRKCYEPVSIYWHASYAISSYWAQGCYLNGLAHETTINPGNARCKFPSVAL</sequence>
<evidence type="ECO:0000313" key="4">
    <source>
        <dbReference type="EMBL" id="KAL1219586.1"/>
    </source>
</evidence>
<dbReference type="EMBL" id="JBANAX010000177">
    <property type="protein sequence ID" value="KAL1219586.1"/>
    <property type="molecule type" value="Genomic_DNA"/>
</dbReference>
<dbReference type="EMBL" id="JBANAX010000215">
    <property type="protein sequence ID" value="KAL1218327.1"/>
    <property type="molecule type" value="Genomic_DNA"/>
</dbReference>
<name>A0ABD1BM82_CARAN</name>
<comment type="caution">
    <text evidence="3">The sequence shown here is derived from an EMBL/GenBank/DDBJ whole genome shotgun (WGS) entry which is preliminary data.</text>
</comment>
<dbReference type="AlphaFoldDB" id="A0ABD1BM82"/>
<keyword evidence="5" id="KW-1185">Reference proteome</keyword>